<organism evidence="5 6">
    <name type="scientific">Methylobacterium radiotolerans</name>
    <dbReference type="NCBI Taxonomy" id="31998"/>
    <lineage>
        <taxon>Bacteria</taxon>
        <taxon>Pseudomonadati</taxon>
        <taxon>Pseudomonadota</taxon>
        <taxon>Alphaproteobacteria</taxon>
        <taxon>Hyphomicrobiales</taxon>
        <taxon>Methylobacteriaceae</taxon>
        <taxon>Methylobacterium</taxon>
    </lineage>
</organism>
<keyword evidence="3" id="KW-0520">NAD</keyword>
<dbReference type="EMBL" id="MLBY01000005">
    <property type="protein sequence ID" value="MEE7458192.1"/>
    <property type="molecule type" value="Genomic_DNA"/>
</dbReference>
<gene>
    <name evidence="5" type="ORF">MRSR164_15870</name>
</gene>
<dbReference type="Proteomes" id="UP001349262">
    <property type="component" value="Unassembled WGS sequence"/>
</dbReference>
<dbReference type="SMART" id="SM00822">
    <property type="entry name" value="PKS_KR"/>
    <property type="match status" value="1"/>
</dbReference>
<proteinExistence type="inferred from homology"/>
<feature type="domain" description="Ketoreductase" evidence="4">
    <location>
        <begin position="12"/>
        <end position="199"/>
    </location>
</feature>
<dbReference type="InterPro" id="IPR036291">
    <property type="entry name" value="NAD(P)-bd_dom_sf"/>
</dbReference>
<comment type="similarity">
    <text evidence="1">Belongs to the short-chain dehydrogenases/reductases (SDR) family.</text>
</comment>
<accession>A0ABU7TD18</accession>
<evidence type="ECO:0000313" key="6">
    <source>
        <dbReference type="Proteomes" id="UP001349262"/>
    </source>
</evidence>
<keyword evidence="2" id="KW-0560">Oxidoreductase</keyword>
<dbReference type="InterPro" id="IPR057326">
    <property type="entry name" value="KR_dom"/>
</dbReference>
<sequence length="256" mass="26430">MTRDGRAELTGKVAFVTGATGGIGRATALAFGRAGASVAVADLAEEGSRETARLIEAEGGTALALCCDVTRSDDVKAALDRTVDRFGGLDLAFNNAGIEQPVTAMVDLDEAEWDRIAAVNLRSVFLCMKQQIPLMLERGGGAIVNTSSGAGVKGIAGQAAYCAAKFGVIGLTKAAALDYAARNIRVNAICPGIIDTPMMQRFTEGTPEGVARVVAQEPVGRMGRPEEIAAAVLYLCSEPAAFVIGHAMVVDGGQTI</sequence>
<comment type="caution">
    <text evidence="5">The sequence shown here is derived from an EMBL/GenBank/DDBJ whole genome shotgun (WGS) entry which is preliminary data.</text>
</comment>
<dbReference type="NCBIfam" id="NF005559">
    <property type="entry name" value="PRK07231.1"/>
    <property type="match status" value="1"/>
</dbReference>
<reference evidence="5 6" key="1">
    <citation type="journal article" date="2012" name="Genet. Mol. Biol.">
        <title>Analysis of 16S rRNA and mxaF genes revealing insights into Methylobacterium niche-specific plant association.</title>
        <authorList>
            <person name="Dourado M.N."/>
            <person name="Andreote F.D."/>
            <person name="Dini-Andreote F."/>
            <person name="Conti R."/>
            <person name="Araujo J.M."/>
            <person name="Araujo W.L."/>
        </authorList>
    </citation>
    <scope>NUCLEOTIDE SEQUENCE [LARGE SCALE GENOMIC DNA]</scope>
    <source>
        <strain evidence="5 6">SR1.6/4</strain>
    </source>
</reference>
<protein>
    <submittedName>
        <fullName evidence="5">Oxidoreductase</fullName>
    </submittedName>
</protein>
<evidence type="ECO:0000313" key="5">
    <source>
        <dbReference type="EMBL" id="MEE7458192.1"/>
    </source>
</evidence>
<evidence type="ECO:0000256" key="3">
    <source>
        <dbReference type="ARBA" id="ARBA00023027"/>
    </source>
</evidence>
<evidence type="ECO:0000256" key="1">
    <source>
        <dbReference type="ARBA" id="ARBA00006484"/>
    </source>
</evidence>
<dbReference type="Pfam" id="PF13561">
    <property type="entry name" value="adh_short_C2"/>
    <property type="match status" value="1"/>
</dbReference>
<dbReference type="InterPro" id="IPR020904">
    <property type="entry name" value="Sc_DH/Rdtase_CS"/>
</dbReference>
<dbReference type="PANTHER" id="PTHR24321:SF8">
    <property type="entry name" value="ESTRADIOL 17-BETA-DEHYDROGENASE 8-RELATED"/>
    <property type="match status" value="1"/>
</dbReference>
<dbReference type="PRINTS" id="PR00080">
    <property type="entry name" value="SDRFAMILY"/>
</dbReference>
<dbReference type="PRINTS" id="PR00081">
    <property type="entry name" value="GDHRDH"/>
</dbReference>
<dbReference type="InterPro" id="IPR002347">
    <property type="entry name" value="SDR_fam"/>
</dbReference>
<dbReference type="Gene3D" id="3.40.50.720">
    <property type="entry name" value="NAD(P)-binding Rossmann-like Domain"/>
    <property type="match status" value="1"/>
</dbReference>
<evidence type="ECO:0000256" key="2">
    <source>
        <dbReference type="ARBA" id="ARBA00023002"/>
    </source>
</evidence>
<evidence type="ECO:0000259" key="4">
    <source>
        <dbReference type="SMART" id="SM00822"/>
    </source>
</evidence>
<dbReference type="SUPFAM" id="SSF51735">
    <property type="entry name" value="NAD(P)-binding Rossmann-fold domains"/>
    <property type="match status" value="1"/>
</dbReference>
<name>A0ABU7TD18_9HYPH</name>
<dbReference type="PROSITE" id="PS00061">
    <property type="entry name" value="ADH_SHORT"/>
    <property type="match status" value="1"/>
</dbReference>
<dbReference type="PANTHER" id="PTHR24321">
    <property type="entry name" value="DEHYDROGENASES, SHORT CHAIN"/>
    <property type="match status" value="1"/>
</dbReference>
<dbReference type="NCBIfam" id="NF009466">
    <property type="entry name" value="PRK12826.1-2"/>
    <property type="match status" value="1"/>
</dbReference>
<keyword evidence="6" id="KW-1185">Reference proteome</keyword>